<dbReference type="OrthoDB" id="6423603at2759"/>
<dbReference type="Proteomes" id="UP000305067">
    <property type="component" value="Unassembled WGS sequence"/>
</dbReference>
<feature type="domain" description="DUF3074" evidence="1">
    <location>
        <begin position="2"/>
        <end position="175"/>
    </location>
</feature>
<dbReference type="InterPro" id="IPR023393">
    <property type="entry name" value="START-like_dom_sf"/>
</dbReference>
<dbReference type="Pfam" id="PF11274">
    <property type="entry name" value="DUF3074"/>
    <property type="match status" value="1"/>
</dbReference>
<organism evidence="2 3">
    <name type="scientific">Pterulicium gracile</name>
    <dbReference type="NCBI Taxonomy" id="1884261"/>
    <lineage>
        <taxon>Eukaryota</taxon>
        <taxon>Fungi</taxon>
        <taxon>Dikarya</taxon>
        <taxon>Basidiomycota</taxon>
        <taxon>Agaricomycotina</taxon>
        <taxon>Agaricomycetes</taxon>
        <taxon>Agaricomycetidae</taxon>
        <taxon>Agaricales</taxon>
        <taxon>Pleurotineae</taxon>
        <taxon>Pterulaceae</taxon>
        <taxon>Pterulicium</taxon>
    </lineage>
</organism>
<dbReference type="SUPFAM" id="SSF55961">
    <property type="entry name" value="Bet v1-like"/>
    <property type="match status" value="1"/>
</dbReference>
<dbReference type="PANTHER" id="PTHR40370">
    <property type="entry name" value="EXPRESSED PROTEIN"/>
    <property type="match status" value="1"/>
</dbReference>
<reference evidence="2 3" key="1">
    <citation type="journal article" date="2019" name="Nat. Ecol. Evol.">
        <title>Megaphylogeny resolves global patterns of mushroom evolution.</title>
        <authorList>
            <person name="Varga T."/>
            <person name="Krizsan K."/>
            <person name="Foldi C."/>
            <person name="Dima B."/>
            <person name="Sanchez-Garcia M."/>
            <person name="Sanchez-Ramirez S."/>
            <person name="Szollosi G.J."/>
            <person name="Szarkandi J.G."/>
            <person name="Papp V."/>
            <person name="Albert L."/>
            <person name="Andreopoulos W."/>
            <person name="Angelini C."/>
            <person name="Antonin V."/>
            <person name="Barry K.W."/>
            <person name="Bougher N.L."/>
            <person name="Buchanan P."/>
            <person name="Buyck B."/>
            <person name="Bense V."/>
            <person name="Catcheside P."/>
            <person name="Chovatia M."/>
            <person name="Cooper J."/>
            <person name="Damon W."/>
            <person name="Desjardin D."/>
            <person name="Finy P."/>
            <person name="Geml J."/>
            <person name="Haridas S."/>
            <person name="Hughes K."/>
            <person name="Justo A."/>
            <person name="Karasinski D."/>
            <person name="Kautmanova I."/>
            <person name="Kiss B."/>
            <person name="Kocsube S."/>
            <person name="Kotiranta H."/>
            <person name="LaButti K.M."/>
            <person name="Lechner B.E."/>
            <person name="Liimatainen K."/>
            <person name="Lipzen A."/>
            <person name="Lukacs Z."/>
            <person name="Mihaltcheva S."/>
            <person name="Morgado L.N."/>
            <person name="Niskanen T."/>
            <person name="Noordeloos M.E."/>
            <person name="Ohm R.A."/>
            <person name="Ortiz-Santana B."/>
            <person name="Ovrebo C."/>
            <person name="Racz N."/>
            <person name="Riley R."/>
            <person name="Savchenko A."/>
            <person name="Shiryaev A."/>
            <person name="Soop K."/>
            <person name="Spirin V."/>
            <person name="Szebenyi C."/>
            <person name="Tomsovsky M."/>
            <person name="Tulloss R.E."/>
            <person name="Uehling J."/>
            <person name="Grigoriev I.V."/>
            <person name="Vagvolgyi C."/>
            <person name="Papp T."/>
            <person name="Martin F.M."/>
            <person name="Miettinen O."/>
            <person name="Hibbett D.S."/>
            <person name="Nagy L.G."/>
        </authorList>
    </citation>
    <scope>NUCLEOTIDE SEQUENCE [LARGE SCALE GENOMIC DNA]</scope>
    <source>
        <strain evidence="2 3">CBS 309.79</strain>
    </source>
</reference>
<dbReference type="AlphaFoldDB" id="A0A5C3QZB7"/>
<protein>
    <recommendedName>
        <fullName evidence="1">DUF3074 domain-containing protein</fullName>
    </recommendedName>
</protein>
<sequence>MRVSVHSAEDGTFDQFWDKFVSRYVKEVKKVTKILDVAKSQSVWSLYYKFPPPVSPRLFTELQTFYYVNESPRTGQYSFEPNAQQSRLTHTGPSIIVSLPVDLSGPEQKHLADLEEQGDVKGRYVSVERILEMDDGKVEWRMATASTPGGSIPKFLTEHSMPKSVAADVPQFLEYLQK</sequence>
<dbReference type="Gene3D" id="3.30.530.20">
    <property type="match status" value="1"/>
</dbReference>
<accession>A0A5C3QZB7</accession>
<proteinExistence type="predicted"/>
<gene>
    <name evidence="2" type="ORF">BDV98DRAFT_557763</name>
</gene>
<dbReference type="InterPro" id="IPR024500">
    <property type="entry name" value="DUF3074"/>
</dbReference>
<dbReference type="STRING" id="1884261.A0A5C3QZB7"/>
<dbReference type="PANTHER" id="PTHR40370:SF1">
    <property type="entry name" value="DUF3074 DOMAIN-CONTAINING PROTEIN"/>
    <property type="match status" value="1"/>
</dbReference>
<evidence type="ECO:0000313" key="2">
    <source>
        <dbReference type="EMBL" id="TFL07376.1"/>
    </source>
</evidence>
<evidence type="ECO:0000313" key="3">
    <source>
        <dbReference type="Proteomes" id="UP000305067"/>
    </source>
</evidence>
<dbReference type="EMBL" id="ML178814">
    <property type="protein sequence ID" value="TFL07376.1"/>
    <property type="molecule type" value="Genomic_DNA"/>
</dbReference>
<name>A0A5C3QZB7_9AGAR</name>
<keyword evidence="3" id="KW-1185">Reference proteome</keyword>
<evidence type="ECO:0000259" key="1">
    <source>
        <dbReference type="Pfam" id="PF11274"/>
    </source>
</evidence>